<dbReference type="Proteomes" id="UP001589532">
    <property type="component" value="Unassembled WGS sequence"/>
</dbReference>
<reference evidence="1 2" key="1">
    <citation type="submission" date="2024-09" db="EMBL/GenBank/DDBJ databases">
        <authorList>
            <person name="Sun Q."/>
            <person name="Mori K."/>
        </authorList>
    </citation>
    <scope>NUCLEOTIDE SEQUENCE [LARGE SCALE GENOMIC DNA]</scope>
    <source>
        <strain evidence="1 2">JCM 3143</strain>
    </source>
</reference>
<dbReference type="RefSeq" id="WP_344996809.1">
    <property type="nucleotide sequence ID" value="NZ_BAAAXV010000009.1"/>
</dbReference>
<comment type="caution">
    <text evidence="1">The sequence shown here is derived from an EMBL/GenBank/DDBJ whole genome shotgun (WGS) entry which is preliminary data.</text>
</comment>
<gene>
    <name evidence="1" type="ORF">ACFFSA_05010</name>
</gene>
<keyword evidence="2" id="KW-1185">Reference proteome</keyword>
<proteinExistence type="predicted"/>
<organism evidence="1 2">
    <name type="scientific">Nonomuraea helvata</name>
    <dbReference type="NCBI Taxonomy" id="37484"/>
    <lineage>
        <taxon>Bacteria</taxon>
        <taxon>Bacillati</taxon>
        <taxon>Actinomycetota</taxon>
        <taxon>Actinomycetes</taxon>
        <taxon>Streptosporangiales</taxon>
        <taxon>Streptosporangiaceae</taxon>
        <taxon>Nonomuraea</taxon>
    </lineage>
</organism>
<protein>
    <submittedName>
        <fullName evidence="1">Uncharacterized protein</fullName>
    </submittedName>
</protein>
<sequence>MVLEVVPGDEHVVRRQSDIAEEPRPVQVGQDSGALDAVTVWIVKSSRSMGHSASALGMQSQHVGGASASMVVTDAVGELSALVPVRRVCHDGAC</sequence>
<accession>A0ABV5RUB8</accession>
<evidence type="ECO:0000313" key="1">
    <source>
        <dbReference type="EMBL" id="MFB9622433.1"/>
    </source>
</evidence>
<evidence type="ECO:0000313" key="2">
    <source>
        <dbReference type="Proteomes" id="UP001589532"/>
    </source>
</evidence>
<dbReference type="EMBL" id="JBHMBW010000003">
    <property type="protein sequence ID" value="MFB9622433.1"/>
    <property type="molecule type" value="Genomic_DNA"/>
</dbReference>
<name>A0ABV5RUB8_9ACTN</name>